<reference evidence="2 3" key="1">
    <citation type="journal article" date="2021" name="Microbiol. Resour. Announc.">
        <title>Complete Genome Sequences of Three Human Oral Treponema parvum Isolates.</title>
        <authorList>
            <person name="Zeng H."/>
            <person name="Watt R.M."/>
        </authorList>
    </citation>
    <scope>NUCLEOTIDE SEQUENCE [LARGE SCALE GENOMIC DNA]</scope>
    <source>
        <strain evidence="2 3">ATCC 700770</strain>
    </source>
</reference>
<dbReference type="InterPro" id="IPR013320">
    <property type="entry name" value="ConA-like_dom_sf"/>
</dbReference>
<dbReference type="InterPro" id="IPR029052">
    <property type="entry name" value="Metallo-depent_PP-like"/>
</dbReference>
<organism evidence="2 3">
    <name type="scientific">Treponema parvum</name>
    <dbReference type="NCBI Taxonomy" id="138851"/>
    <lineage>
        <taxon>Bacteria</taxon>
        <taxon>Pseudomonadati</taxon>
        <taxon>Spirochaetota</taxon>
        <taxon>Spirochaetia</taxon>
        <taxon>Spirochaetales</taxon>
        <taxon>Treponemataceae</taxon>
        <taxon>Treponema</taxon>
    </lineage>
</organism>
<evidence type="ECO:0000313" key="2">
    <source>
        <dbReference type="EMBL" id="QTQ13881.1"/>
    </source>
</evidence>
<sequence length="578" mass="66418">MKDFYLDEEFCFHNRFGRNAKDCKLLKNEGLKIGKSDFSVAFWIKTQLCGLSHHPRSFFSLSTMLLHFNKTEKDSFSGFDEIPELGGVIMSNTSCTFANENGFSFLALPYEGCFVARFCGQGRGGFMKPLDDRWHFIAATFDRDDACSLYCDEELLCKFDIKNSRDTDVDSDGVGIGCDAAGDWGFQNGFLKKVLITGHVLTQKERQALYFPEAIELEKTAINDRMGLCAEYGSTEKAKRLLNSMLYKNRATYKKIKDAHESMISSGTPRVVFALLSDVHILDTKPAAVKIFRSAMADLRSFPFRLDGLICGGDFTHDSTSEAIDYGWNIFREEFSKTSIPKATICIGNHELWMGNKGCYKTGMPSWLKNIKPYRDDDSLSPVYYENQMAGFKFFVLNCDPPSDNRLTRHQTHLSKMQLDWLNCKMEESYKNKEFVFVMLHQPFRNTYHLTGREYGDWDVGNEDGALRTILSKYDNFLYICGHMHQAFNIAPIFMVDDKFPSLQIPGLDYTPKNFCMPGTGYILFVYENLLIFRARDYLNGQWLTEYDKAIRLKDGWRVDKVMNSLESGFSYYETDKF</sequence>
<accession>A0A975F3U2</accession>
<dbReference type="InterPro" id="IPR051918">
    <property type="entry name" value="STPP_CPPED1"/>
</dbReference>
<dbReference type="EMBL" id="CP054142">
    <property type="protein sequence ID" value="QTQ13881.1"/>
    <property type="molecule type" value="Genomic_DNA"/>
</dbReference>
<dbReference type="PANTHER" id="PTHR43143">
    <property type="entry name" value="METALLOPHOSPHOESTERASE, CALCINEURIN SUPERFAMILY"/>
    <property type="match status" value="1"/>
</dbReference>
<protein>
    <submittedName>
        <fullName evidence="2">Metallophosphoesterase</fullName>
    </submittedName>
</protein>
<dbReference type="PANTHER" id="PTHR43143:SF1">
    <property type="entry name" value="SERINE_THREONINE-PROTEIN PHOSPHATASE CPPED1"/>
    <property type="match status" value="1"/>
</dbReference>
<dbReference type="InterPro" id="IPR004843">
    <property type="entry name" value="Calcineurin-like_PHP"/>
</dbReference>
<dbReference type="Gene3D" id="3.60.21.10">
    <property type="match status" value="1"/>
</dbReference>
<name>A0A975F3U2_9SPIR</name>
<evidence type="ECO:0000313" key="3">
    <source>
        <dbReference type="Proteomes" id="UP000671908"/>
    </source>
</evidence>
<dbReference type="KEGG" id="tpav:HRQ91_05100"/>
<dbReference type="AlphaFoldDB" id="A0A975F3U2"/>
<gene>
    <name evidence="2" type="ORF">HRQ91_05100</name>
</gene>
<feature type="domain" description="Calcineurin-like phosphoesterase" evidence="1">
    <location>
        <begin position="273"/>
        <end position="486"/>
    </location>
</feature>
<dbReference type="RefSeq" id="WP_210120554.1">
    <property type="nucleotide sequence ID" value="NZ_CP054142.1"/>
</dbReference>
<dbReference type="Pfam" id="PF00149">
    <property type="entry name" value="Metallophos"/>
    <property type="match status" value="1"/>
</dbReference>
<dbReference type="SUPFAM" id="SSF56300">
    <property type="entry name" value="Metallo-dependent phosphatases"/>
    <property type="match status" value="1"/>
</dbReference>
<keyword evidence="3" id="KW-1185">Reference proteome</keyword>
<dbReference type="SUPFAM" id="SSF49899">
    <property type="entry name" value="Concanavalin A-like lectins/glucanases"/>
    <property type="match status" value="1"/>
</dbReference>
<proteinExistence type="predicted"/>
<evidence type="ECO:0000259" key="1">
    <source>
        <dbReference type="Pfam" id="PF00149"/>
    </source>
</evidence>
<dbReference type="Gene3D" id="2.60.120.200">
    <property type="match status" value="1"/>
</dbReference>
<dbReference type="Proteomes" id="UP000671908">
    <property type="component" value="Chromosome"/>
</dbReference>
<dbReference type="GO" id="GO:0016787">
    <property type="term" value="F:hydrolase activity"/>
    <property type="evidence" value="ECO:0007669"/>
    <property type="project" value="InterPro"/>
</dbReference>